<evidence type="ECO:0000259" key="7">
    <source>
        <dbReference type="Pfam" id="PF00551"/>
    </source>
</evidence>
<dbReference type="EC" id="2.1.2.2" evidence="6"/>
<feature type="binding site" evidence="6">
    <location>
        <position position="105"/>
    </location>
    <ligand>
        <name>(6R)-10-formyltetrahydrofolate</name>
        <dbReference type="ChEBI" id="CHEBI:195366"/>
    </ligand>
</feature>
<keyword evidence="2 6" id="KW-0808">Transferase</keyword>
<dbReference type="UniPathway" id="UPA00074">
    <property type="reaction ID" value="UER00126"/>
</dbReference>
<evidence type="ECO:0000256" key="5">
    <source>
        <dbReference type="ARBA" id="ARBA00047664"/>
    </source>
</evidence>
<dbReference type="CDD" id="cd08645">
    <property type="entry name" value="FMT_core_GART"/>
    <property type="match status" value="1"/>
</dbReference>
<dbReference type="InterPro" id="IPR001555">
    <property type="entry name" value="GART_AS"/>
</dbReference>
<dbReference type="PROSITE" id="PS00373">
    <property type="entry name" value="GART"/>
    <property type="match status" value="1"/>
</dbReference>
<accession>A0A5J5INX3</accession>
<keyword evidence="3 6" id="KW-0658">Purine biosynthesis</keyword>
<organism evidence="8 9">
    <name type="scientific">Ginsengibacter hankyongi</name>
    <dbReference type="NCBI Taxonomy" id="2607284"/>
    <lineage>
        <taxon>Bacteria</taxon>
        <taxon>Pseudomonadati</taxon>
        <taxon>Bacteroidota</taxon>
        <taxon>Chitinophagia</taxon>
        <taxon>Chitinophagales</taxon>
        <taxon>Chitinophagaceae</taxon>
        <taxon>Ginsengibacter</taxon>
    </lineage>
</organism>
<dbReference type="InterPro" id="IPR036477">
    <property type="entry name" value="Formyl_transf_N_sf"/>
</dbReference>
<dbReference type="PANTHER" id="PTHR43369">
    <property type="entry name" value="PHOSPHORIBOSYLGLYCINAMIDE FORMYLTRANSFERASE"/>
    <property type="match status" value="1"/>
</dbReference>
<feature type="domain" description="Formyl transferase N-terminal" evidence="7">
    <location>
        <begin position="7"/>
        <end position="183"/>
    </location>
</feature>
<comment type="caution">
    <text evidence="6">Lacks conserved residue(s) required for the propagation of feature annotation.</text>
</comment>
<dbReference type="Gene3D" id="3.40.50.170">
    <property type="entry name" value="Formyl transferase, N-terminal domain"/>
    <property type="match status" value="1"/>
</dbReference>
<dbReference type="HAMAP" id="MF_01930">
    <property type="entry name" value="PurN"/>
    <property type="match status" value="1"/>
</dbReference>
<sequence length="193" mass="21642">MKQEIKHVAIFASGTGSNAQKIIDHFKYSEKIKISLIVCNKAGAGVLKIAANENMPVLLIEKQWFRLTGYVSELKKQHIDFIVLAGFLWKIPPVLTEAFENRIINIHPALLPDYGGKGMYGSAVHAAVLAAKEKQSGITIHFVDEKYDHGKIIFQSTCPVDENDTVESLSKKIHELEHRFYAKQIEKLLEAGE</sequence>
<dbReference type="SUPFAM" id="SSF53328">
    <property type="entry name" value="Formyltransferase"/>
    <property type="match status" value="1"/>
</dbReference>
<dbReference type="Proteomes" id="UP000326903">
    <property type="component" value="Unassembled WGS sequence"/>
</dbReference>
<feature type="binding site" evidence="6">
    <location>
        <position position="66"/>
    </location>
    <ligand>
        <name>(6R)-10-formyltetrahydrofolate</name>
        <dbReference type="ChEBI" id="CHEBI:195366"/>
    </ligand>
</feature>
<evidence type="ECO:0000256" key="4">
    <source>
        <dbReference type="ARBA" id="ARBA00038440"/>
    </source>
</evidence>
<evidence type="ECO:0000256" key="2">
    <source>
        <dbReference type="ARBA" id="ARBA00022679"/>
    </source>
</evidence>
<dbReference type="AlphaFoldDB" id="A0A5J5INX3"/>
<dbReference type="GO" id="GO:0005829">
    <property type="term" value="C:cytosol"/>
    <property type="evidence" value="ECO:0007669"/>
    <property type="project" value="TreeGrafter"/>
</dbReference>
<dbReference type="GO" id="GO:0004644">
    <property type="term" value="F:phosphoribosylglycinamide formyltransferase activity"/>
    <property type="evidence" value="ECO:0007669"/>
    <property type="project" value="UniProtKB-UniRule"/>
</dbReference>
<proteinExistence type="inferred from homology"/>
<reference evidence="8 9" key="1">
    <citation type="submission" date="2019-09" db="EMBL/GenBank/DDBJ databases">
        <title>Draft genome sequence of Ginsengibacter sp. BR5-29.</title>
        <authorList>
            <person name="Im W.-T."/>
        </authorList>
    </citation>
    <scope>NUCLEOTIDE SEQUENCE [LARGE SCALE GENOMIC DNA]</scope>
    <source>
        <strain evidence="8 9">BR5-29</strain>
    </source>
</reference>
<dbReference type="RefSeq" id="WP_150414152.1">
    <property type="nucleotide sequence ID" value="NZ_VYQF01000001.1"/>
</dbReference>
<dbReference type="EMBL" id="VYQF01000001">
    <property type="protein sequence ID" value="KAA9042023.1"/>
    <property type="molecule type" value="Genomic_DNA"/>
</dbReference>
<comment type="catalytic activity">
    <reaction evidence="5 6">
        <text>N(1)-(5-phospho-beta-D-ribosyl)glycinamide + (6R)-10-formyltetrahydrofolate = N(2)-formyl-N(1)-(5-phospho-beta-D-ribosyl)glycinamide + (6S)-5,6,7,8-tetrahydrofolate + H(+)</text>
        <dbReference type="Rhea" id="RHEA:15053"/>
        <dbReference type="ChEBI" id="CHEBI:15378"/>
        <dbReference type="ChEBI" id="CHEBI:57453"/>
        <dbReference type="ChEBI" id="CHEBI:143788"/>
        <dbReference type="ChEBI" id="CHEBI:147286"/>
        <dbReference type="ChEBI" id="CHEBI:195366"/>
        <dbReference type="EC" id="2.1.2.2"/>
    </reaction>
</comment>
<evidence type="ECO:0000313" key="8">
    <source>
        <dbReference type="EMBL" id="KAA9042023.1"/>
    </source>
</evidence>
<dbReference type="InterPro" id="IPR002376">
    <property type="entry name" value="Formyl_transf_N"/>
</dbReference>
<evidence type="ECO:0000256" key="1">
    <source>
        <dbReference type="ARBA" id="ARBA00005054"/>
    </source>
</evidence>
<evidence type="ECO:0000313" key="9">
    <source>
        <dbReference type="Proteomes" id="UP000326903"/>
    </source>
</evidence>
<comment type="pathway">
    <text evidence="1 6">Purine metabolism; IMP biosynthesis via de novo pathway; N(2)-formyl-N(1)-(5-phospho-D-ribosyl)glycinamide from N(1)-(5-phospho-D-ribosyl)glycinamide (10-formyl THF route): step 1/1.</text>
</comment>
<feature type="binding site" evidence="6">
    <location>
        <begin position="16"/>
        <end position="18"/>
    </location>
    <ligand>
        <name>N(1)-(5-phospho-beta-D-ribosyl)glycinamide</name>
        <dbReference type="ChEBI" id="CHEBI:143788"/>
    </ligand>
</feature>
<dbReference type="PANTHER" id="PTHR43369:SF2">
    <property type="entry name" value="PHOSPHORIBOSYLGLYCINAMIDE FORMYLTRANSFERASE"/>
    <property type="match status" value="1"/>
</dbReference>
<feature type="site" description="Raises pKa of active site His" evidence="6">
    <location>
        <position position="148"/>
    </location>
</feature>
<dbReference type="GO" id="GO:0006189">
    <property type="term" value="P:'de novo' IMP biosynthetic process"/>
    <property type="evidence" value="ECO:0007669"/>
    <property type="project" value="UniProtKB-UniRule"/>
</dbReference>
<comment type="caution">
    <text evidence="8">The sequence shown here is derived from an EMBL/GenBank/DDBJ whole genome shotgun (WGS) entry which is preliminary data.</text>
</comment>
<feature type="active site" description="Proton donor" evidence="6">
    <location>
        <position position="107"/>
    </location>
</feature>
<comment type="similarity">
    <text evidence="4 6">Belongs to the GART family.</text>
</comment>
<keyword evidence="9" id="KW-1185">Reference proteome</keyword>
<dbReference type="Pfam" id="PF00551">
    <property type="entry name" value="Formyl_trans_N"/>
    <property type="match status" value="1"/>
</dbReference>
<dbReference type="InterPro" id="IPR004607">
    <property type="entry name" value="GART"/>
</dbReference>
<protein>
    <recommendedName>
        <fullName evidence="6">Phosphoribosylglycinamide formyltransferase</fullName>
        <ecNumber evidence="6">2.1.2.2</ecNumber>
    </recommendedName>
    <alternativeName>
        <fullName evidence="6">5'-phosphoribosylglycinamide transformylase</fullName>
    </alternativeName>
    <alternativeName>
        <fullName evidence="6">GAR transformylase</fullName>
        <shortName evidence="6">GART</shortName>
    </alternativeName>
</protein>
<name>A0A5J5INX3_9BACT</name>
<comment type="function">
    <text evidence="6">Catalyzes the transfer of a formyl group from 10-formyltetrahydrofolate to 5-phospho-ribosyl-glycinamide (GAR), producing 5-phospho-ribosyl-N-formylglycinamide (FGAR) and tetrahydrofolate.</text>
</comment>
<evidence type="ECO:0000256" key="6">
    <source>
        <dbReference type="HAMAP-Rule" id="MF_01930"/>
    </source>
</evidence>
<evidence type="ECO:0000256" key="3">
    <source>
        <dbReference type="ARBA" id="ARBA00022755"/>
    </source>
</evidence>
<gene>
    <name evidence="6" type="primary">purN</name>
    <name evidence="8" type="ORF">FW778_08405</name>
</gene>